<name>A0A316A621_9FIRM</name>
<sequence>MWNRMIFGNDLYHVVLWFLTYSVLGWIVESIYMSICNRKLTNRGFSKSPLCPIYGVGALTVYFLLSPYSHNRVLLFLLGAILATAIEWITARIMERLFGEIWWNYTDKPFNYKGILCLESTLAWGLYTLILFGVLHGFVERIVNAIPFRIGRIAGAVLILIYTVDFARTFYREKRDDLPGLVSIHELKNKFWNFIGR</sequence>
<feature type="transmembrane region" description="Helical" evidence="1">
    <location>
        <begin position="115"/>
        <end position="138"/>
    </location>
</feature>
<evidence type="ECO:0000313" key="3">
    <source>
        <dbReference type="Proteomes" id="UP000254051"/>
    </source>
</evidence>
<keyword evidence="1" id="KW-0812">Transmembrane</keyword>
<protein>
    <submittedName>
        <fullName evidence="2">ABC-transporter type IV</fullName>
    </submittedName>
</protein>
<dbReference type="OrthoDB" id="9789229at2"/>
<feature type="transmembrane region" description="Helical" evidence="1">
    <location>
        <begin position="49"/>
        <end position="68"/>
    </location>
</feature>
<keyword evidence="3" id="KW-1185">Reference proteome</keyword>
<dbReference type="EMBL" id="UHJJ01000001">
    <property type="protein sequence ID" value="SUQ12512.1"/>
    <property type="molecule type" value="Genomic_DNA"/>
</dbReference>
<proteinExistence type="predicted"/>
<feature type="transmembrane region" description="Helical" evidence="1">
    <location>
        <begin position="12"/>
        <end position="28"/>
    </location>
</feature>
<evidence type="ECO:0000313" key="2">
    <source>
        <dbReference type="EMBL" id="SUQ12512.1"/>
    </source>
</evidence>
<gene>
    <name evidence="2" type="ORF">SAMN05216529_101408</name>
</gene>
<reference evidence="3" key="1">
    <citation type="submission" date="2017-07" db="EMBL/GenBank/DDBJ databases">
        <authorList>
            <person name="Varghese N."/>
            <person name="Submissions S."/>
        </authorList>
    </citation>
    <scope>NUCLEOTIDE SEQUENCE [LARGE SCALE GENOMIC DNA]</scope>
    <source>
        <strain evidence="3">NLAE-zl-C134</strain>
    </source>
</reference>
<keyword evidence="1" id="KW-0472">Membrane</keyword>
<keyword evidence="1" id="KW-1133">Transmembrane helix</keyword>
<dbReference type="Pfam" id="PF06541">
    <property type="entry name" value="ABC_trans_CmpB"/>
    <property type="match status" value="1"/>
</dbReference>
<feature type="transmembrane region" description="Helical" evidence="1">
    <location>
        <begin position="74"/>
        <end position="94"/>
    </location>
</feature>
<dbReference type="InterPro" id="IPR010540">
    <property type="entry name" value="CmpB_TMEM229"/>
</dbReference>
<feature type="transmembrane region" description="Helical" evidence="1">
    <location>
        <begin position="150"/>
        <end position="171"/>
    </location>
</feature>
<evidence type="ECO:0000256" key="1">
    <source>
        <dbReference type="SAM" id="Phobius"/>
    </source>
</evidence>
<organism evidence="2 3">
    <name type="scientific">Faecalicatena contorta</name>
    <dbReference type="NCBI Taxonomy" id="39482"/>
    <lineage>
        <taxon>Bacteria</taxon>
        <taxon>Bacillati</taxon>
        <taxon>Bacillota</taxon>
        <taxon>Clostridia</taxon>
        <taxon>Lachnospirales</taxon>
        <taxon>Lachnospiraceae</taxon>
        <taxon>Faecalicatena</taxon>
    </lineage>
</organism>
<dbReference type="RefSeq" id="WP_109708529.1">
    <property type="nucleotide sequence ID" value="NZ_QGDS01000001.1"/>
</dbReference>
<accession>A0A316A621</accession>
<dbReference type="Proteomes" id="UP000254051">
    <property type="component" value="Unassembled WGS sequence"/>
</dbReference>
<dbReference type="AlphaFoldDB" id="A0A316A621"/>